<reference evidence="2" key="1">
    <citation type="submission" date="2014-11" db="EMBL/GenBank/DDBJ databases">
        <authorList>
            <person name="Amaro Gonzalez C."/>
        </authorList>
    </citation>
    <scope>NUCLEOTIDE SEQUENCE</scope>
</reference>
<name>A0A0E9R8S8_ANGAN</name>
<accession>A0A0E9R8S8</accession>
<reference evidence="2" key="2">
    <citation type="journal article" date="2015" name="Fish Shellfish Immunol.">
        <title>Early steps in the European eel (Anguilla anguilla)-Vibrio vulnificus interaction in the gills: Role of the RtxA13 toxin.</title>
        <authorList>
            <person name="Callol A."/>
            <person name="Pajuelo D."/>
            <person name="Ebbesson L."/>
            <person name="Teles M."/>
            <person name="MacKenzie S."/>
            <person name="Amaro C."/>
        </authorList>
    </citation>
    <scope>NUCLEOTIDE SEQUENCE</scope>
</reference>
<feature type="region of interest" description="Disordered" evidence="1">
    <location>
        <begin position="27"/>
        <end position="53"/>
    </location>
</feature>
<organism evidence="2">
    <name type="scientific">Anguilla anguilla</name>
    <name type="common">European freshwater eel</name>
    <name type="synonym">Muraena anguilla</name>
    <dbReference type="NCBI Taxonomy" id="7936"/>
    <lineage>
        <taxon>Eukaryota</taxon>
        <taxon>Metazoa</taxon>
        <taxon>Chordata</taxon>
        <taxon>Craniata</taxon>
        <taxon>Vertebrata</taxon>
        <taxon>Euteleostomi</taxon>
        <taxon>Actinopterygii</taxon>
        <taxon>Neopterygii</taxon>
        <taxon>Teleostei</taxon>
        <taxon>Anguilliformes</taxon>
        <taxon>Anguillidae</taxon>
        <taxon>Anguilla</taxon>
    </lineage>
</organism>
<proteinExistence type="predicted"/>
<sequence length="53" mass="5589">MSHPDFIPGHVQGMGCSGNHLVTICSSREGGARRAEEQPESMGGHQSGGIRKN</sequence>
<dbReference type="EMBL" id="GBXM01083068">
    <property type="protein sequence ID" value="JAH25509.1"/>
    <property type="molecule type" value="Transcribed_RNA"/>
</dbReference>
<evidence type="ECO:0000313" key="2">
    <source>
        <dbReference type="EMBL" id="JAH25509.1"/>
    </source>
</evidence>
<evidence type="ECO:0000256" key="1">
    <source>
        <dbReference type="SAM" id="MobiDB-lite"/>
    </source>
</evidence>
<protein>
    <submittedName>
        <fullName evidence="2">Uncharacterized protein</fullName>
    </submittedName>
</protein>
<dbReference type="AlphaFoldDB" id="A0A0E9R8S8"/>